<name>A0AAP5BHQ9_9BURK</name>
<sequence length="467" mass="50585">MNLFILKTAAVVCSAYFLSSGLATAAVTADEAKALGSTLTKFGAEAGASSDGSIPAYAGGLTKPPAQADHYADPFADDKPLYSIDAKNADKYQAVLTEGDKALLAKFPTYRLDVYPTRRSVAYSAWFLENTQKNATTATLGGAVEGDNLKGAASDGLPFAGVPFPIPKNGYEVMWNFKEGFGPVVTEERVKAFQVDSAGKIALLPDVDAYVLRPWAEHSGKMRQSTFNATYGASSKLIAPPSSAGTVFLTYYLPEVEGGDGGQKVWFYTPGQRRVRAAPEFGYDTPIASFGGSLFWDDVDGFRGRLDRFDFKLVGKKEMIVPYNVYGVTNTMLTKDAVGPQHINPAAVRMEKRRVWVIEATRKEGARHAYSRRTFYVEEDCWCIVAHDTYDNAGKLWRVGRVFTFPTYDVGGTNGNSWVWYDLIKGSYVVSAIGASDPGQYIRGHASGDGLPGMALTPQAVAAGSER</sequence>
<dbReference type="Proteomes" id="UP001209412">
    <property type="component" value="Unassembled WGS sequence"/>
</dbReference>
<evidence type="ECO:0000313" key="2">
    <source>
        <dbReference type="EMBL" id="MCX4149965.1"/>
    </source>
</evidence>
<comment type="caution">
    <text evidence="3">The sequence shown here is derived from an EMBL/GenBank/DDBJ whole genome shotgun (WGS) entry which is preliminary data.</text>
</comment>
<reference evidence="3" key="1">
    <citation type="submission" date="2022-06" db="EMBL/GenBank/DDBJ databases">
        <title>PHB producers.</title>
        <authorList>
            <person name="Besaury L."/>
        </authorList>
    </citation>
    <scope>NUCLEOTIDE SEQUENCE</scope>
    <source>
        <strain evidence="3 4">SEWS6</strain>
    </source>
</reference>
<feature type="chain" id="PRO_5042911566" evidence="1">
    <location>
        <begin position="26"/>
        <end position="467"/>
    </location>
</feature>
<dbReference type="AlphaFoldDB" id="A0AAP5BHQ9"/>
<dbReference type="Pfam" id="PF07044">
    <property type="entry name" value="DUF1329"/>
    <property type="match status" value="1"/>
</dbReference>
<dbReference type="EMBL" id="JAMXWF010000035">
    <property type="protein sequence ID" value="MDQ6411783.1"/>
    <property type="molecule type" value="Genomic_DNA"/>
</dbReference>
<dbReference type="RefSeq" id="WP_266260761.1">
    <property type="nucleotide sequence ID" value="NZ_JAMXWF010000035.1"/>
</dbReference>
<keyword evidence="4" id="KW-1185">Reference proteome</keyword>
<dbReference type="Gene3D" id="2.50.20.10">
    <property type="entry name" value="Lipoprotein localisation LolA/LolB/LppX"/>
    <property type="match status" value="1"/>
</dbReference>
<gene>
    <name evidence="3" type="ORF">NIE36_32035</name>
    <name evidence="2" type="ORF">OSB80_32100</name>
</gene>
<evidence type="ECO:0000256" key="1">
    <source>
        <dbReference type="SAM" id="SignalP"/>
    </source>
</evidence>
<feature type="signal peptide" evidence="1">
    <location>
        <begin position="1"/>
        <end position="25"/>
    </location>
</feature>
<dbReference type="EMBL" id="JAPKHW010000035">
    <property type="protein sequence ID" value="MCX4149965.1"/>
    <property type="molecule type" value="Genomic_DNA"/>
</dbReference>
<proteinExistence type="predicted"/>
<dbReference type="CDD" id="cd16329">
    <property type="entry name" value="LolA_like"/>
    <property type="match status" value="1"/>
</dbReference>
<evidence type="ECO:0000313" key="5">
    <source>
        <dbReference type="Proteomes" id="UP001242288"/>
    </source>
</evidence>
<dbReference type="Proteomes" id="UP001242288">
    <property type="component" value="Unassembled WGS sequence"/>
</dbReference>
<evidence type="ECO:0000313" key="4">
    <source>
        <dbReference type="Proteomes" id="UP001209412"/>
    </source>
</evidence>
<dbReference type="InterPro" id="IPR010752">
    <property type="entry name" value="DUF1329"/>
</dbReference>
<evidence type="ECO:0000313" key="3">
    <source>
        <dbReference type="EMBL" id="MDQ6411783.1"/>
    </source>
</evidence>
<accession>A0AAP5BHQ9</accession>
<protein>
    <submittedName>
        <fullName evidence="3">DUF1329 domain-containing protein</fullName>
    </submittedName>
</protein>
<keyword evidence="1" id="KW-0732">Signal</keyword>
<organism evidence="3 5">
    <name type="scientific">Paraburkholderia madseniana</name>
    <dbReference type="NCBI Taxonomy" id="2599607"/>
    <lineage>
        <taxon>Bacteria</taxon>
        <taxon>Pseudomonadati</taxon>
        <taxon>Pseudomonadota</taxon>
        <taxon>Betaproteobacteria</taxon>
        <taxon>Burkholderiales</taxon>
        <taxon>Burkholderiaceae</taxon>
        <taxon>Paraburkholderia</taxon>
    </lineage>
</organism>